<feature type="region of interest" description="Disordered" evidence="1">
    <location>
        <begin position="248"/>
        <end position="271"/>
    </location>
</feature>
<dbReference type="GeneID" id="25796873"/>
<proteinExistence type="predicted"/>
<gene>
    <name evidence="2" type="ORF">TRIVIDRAFT_66767</name>
</gene>
<dbReference type="EMBL" id="ABDF02000085">
    <property type="protein sequence ID" value="EHK18730.1"/>
    <property type="molecule type" value="Genomic_DNA"/>
</dbReference>
<accession>G9N345</accession>
<reference evidence="2 3" key="1">
    <citation type="journal article" date="2011" name="Genome Biol.">
        <title>Comparative genome sequence analysis underscores mycoparasitism as the ancestral life style of Trichoderma.</title>
        <authorList>
            <person name="Kubicek C.P."/>
            <person name="Herrera-Estrella A."/>
            <person name="Seidl-Seiboth V."/>
            <person name="Martinez D.A."/>
            <person name="Druzhinina I.S."/>
            <person name="Thon M."/>
            <person name="Zeilinger S."/>
            <person name="Casas-Flores S."/>
            <person name="Horwitz B.A."/>
            <person name="Mukherjee P.K."/>
            <person name="Mukherjee M."/>
            <person name="Kredics L."/>
            <person name="Alcaraz L.D."/>
            <person name="Aerts A."/>
            <person name="Antal Z."/>
            <person name="Atanasova L."/>
            <person name="Cervantes-Badillo M.G."/>
            <person name="Challacombe J."/>
            <person name="Chertkov O."/>
            <person name="McCluskey K."/>
            <person name="Coulpier F."/>
            <person name="Deshpande N."/>
            <person name="von Doehren H."/>
            <person name="Ebbole D.J."/>
            <person name="Esquivel-Naranjo E.U."/>
            <person name="Fekete E."/>
            <person name="Flipphi M."/>
            <person name="Glaser F."/>
            <person name="Gomez-Rodriguez E.Y."/>
            <person name="Gruber S."/>
            <person name="Han C."/>
            <person name="Henrissat B."/>
            <person name="Hermosa R."/>
            <person name="Hernandez-Onate M."/>
            <person name="Karaffa L."/>
            <person name="Kosti I."/>
            <person name="Le Crom S."/>
            <person name="Lindquist E."/>
            <person name="Lucas S."/>
            <person name="Luebeck M."/>
            <person name="Luebeck P.S."/>
            <person name="Margeot A."/>
            <person name="Metz B."/>
            <person name="Misra M."/>
            <person name="Nevalainen H."/>
            <person name="Omann M."/>
            <person name="Packer N."/>
            <person name="Perrone G."/>
            <person name="Uresti-Rivera E.E."/>
            <person name="Salamov A."/>
            <person name="Schmoll M."/>
            <person name="Seiboth B."/>
            <person name="Shapiro H."/>
            <person name="Sukno S."/>
            <person name="Tamayo-Ramos J.A."/>
            <person name="Tisch D."/>
            <person name="Wiest A."/>
            <person name="Wilkinson H.H."/>
            <person name="Zhang M."/>
            <person name="Coutinho P.M."/>
            <person name="Kenerley C.M."/>
            <person name="Monte E."/>
            <person name="Baker S.E."/>
            <person name="Grigoriev I.V."/>
        </authorList>
    </citation>
    <scope>NUCLEOTIDE SEQUENCE [LARGE SCALE GENOMIC DNA]</scope>
    <source>
        <strain evidence="3">Gv29-8 / FGSC 10586</strain>
    </source>
</reference>
<dbReference type="RefSeq" id="XP_013952930.1">
    <property type="nucleotide sequence ID" value="XM_014097455.1"/>
</dbReference>
<sequence length="477" mass="52854">MPLFSELANRRARLLHIMCRCDRQIINITNMQALRAHLELESASPYPKTMVLPGWIDVPTWQTLFNLGGPDWGFYNDHLRGHPCRAYQHRARVVGRWIFPQFVPRESQCTETKYSCAHGNVVLLSVSLWNMTMPILLVGRPDFTAPPPPFEHITMEDEILQIPAKRGLTLEAYINLLVYHRWETFISALRPGDMTQDMVFAVARALENNYDQAGQLGFCTKGAYFADTGAWNDMISRLQRRWDVVGSEVGQNGQAGPDGQPRENGAVKEDGTVVANGTARPDERIRVNGTARLNGTIRPNGTVEPDDMIMANGTALPGETTRLNGAVQLNGATRPDETIMANGAARPYEPIRVNGTARPNGSIGPNGAIRPGEASTANGLYEMDIKILTAEEIRGLEEAEEYHGEDDYDDETVSADEEELDEAPRMAGEILMDIEVVPMEGIRANGHANSDREAGPVEEVGADEGRRIPMDYLVDMD</sequence>
<dbReference type="STRING" id="413071.G9N345"/>
<dbReference type="VEuPathDB" id="FungiDB:TRIVIDRAFT_66767"/>
<feature type="region of interest" description="Disordered" evidence="1">
    <location>
        <begin position="351"/>
        <end position="371"/>
    </location>
</feature>
<dbReference type="InParanoid" id="G9N345"/>
<feature type="region of interest" description="Disordered" evidence="1">
    <location>
        <begin position="445"/>
        <end position="477"/>
    </location>
</feature>
<comment type="caution">
    <text evidence="2">The sequence shown here is derived from an EMBL/GenBank/DDBJ whole genome shotgun (WGS) entry which is preliminary data.</text>
</comment>
<dbReference type="AlphaFoldDB" id="G9N345"/>
<organism evidence="2 3">
    <name type="scientific">Hypocrea virens (strain Gv29-8 / FGSC 10586)</name>
    <name type="common">Gliocladium virens</name>
    <name type="synonym">Trichoderma virens</name>
    <dbReference type="NCBI Taxonomy" id="413071"/>
    <lineage>
        <taxon>Eukaryota</taxon>
        <taxon>Fungi</taxon>
        <taxon>Dikarya</taxon>
        <taxon>Ascomycota</taxon>
        <taxon>Pezizomycotina</taxon>
        <taxon>Sordariomycetes</taxon>
        <taxon>Hypocreomycetidae</taxon>
        <taxon>Hypocreales</taxon>
        <taxon>Hypocreaceae</taxon>
        <taxon>Trichoderma</taxon>
    </lineage>
</organism>
<dbReference type="OrthoDB" id="4895089at2759"/>
<dbReference type="HOGENOM" id="CLU_572453_0_0_1"/>
<name>G9N345_HYPVG</name>
<protein>
    <submittedName>
        <fullName evidence="2">Uncharacterized protein</fullName>
    </submittedName>
</protein>
<dbReference type="Proteomes" id="UP000007115">
    <property type="component" value="Unassembled WGS sequence"/>
</dbReference>
<evidence type="ECO:0000313" key="2">
    <source>
        <dbReference type="EMBL" id="EHK18730.1"/>
    </source>
</evidence>
<evidence type="ECO:0000313" key="3">
    <source>
        <dbReference type="Proteomes" id="UP000007115"/>
    </source>
</evidence>
<evidence type="ECO:0000256" key="1">
    <source>
        <dbReference type="SAM" id="MobiDB-lite"/>
    </source>
</evidence>
<keyword evidence="3" id="KW-1185">Reference proteome</keyword>